<evidence type="ECO:0000313" key="1">
    <source>
        <dbReference type="EMBL" id="GIQ68055.1"/>
    </source>
</evidence>
<dbReference type="AlphaFoldDB" id="A0A8J4M0R1"/>
<organism evidence="1 2">
    <name type="scientific">Xylanibacillus composti</name>
    <dbReference type="NCBI Taxonomy" id="1572762"/>
    <lineage>
        <taxon>Bacteria</taxon>
        <taxon>Bacillati</taxon>
        <taxon>Bacillota</taxon>
        <taxon>Bacilli</taxon>
        <taxon>Bacillales</taxon>
        <taxon>Paenibacillaceae</taxon>
        <taxon>Xylanibacillus</taxon>
    </lineage>
</organism>
<name>A0A8J4M0R1_9BACL</name>
<reference evidence="1" key="1">
    <citation type="submission" date="2021-04" db="EMBL/GenBank/DDBJ databases">
        <title>Draft genome sequence of Xylanibacillus composti strain K13.</title>
        <authorList>
            <person name="Uke A."/>
            <person name="Chhe C."/>
            <person name="Baramee S."/>
            <person name="Kosugi A."/>
        </authorList>
    </citation>
    <scope>NUCLEOTIDE SEQUENCE</scope>
    <source>
        <strain evidence="1">K13</strain>
    </source>
</reference>
<dbReference type="EMBL" id="BOVK01000012">
    <property type="protein sequence ID" value="GIQ68055.1"/>
    <property type="molecule type" value="Genomic_DNA"/>
</dbReference>
<accession>A0A8J4M0R1</accession>
<sequence>MTVLPVVPVAVNQKAVAPLEIQNFCTKKITHPLVQLVLQQYLKEISYKSPPFFDDTPSF</sequence>
<comment type="caution">
    <text evidence="1">The sequence shown here is derived from an EMBL/GenBank/DDBJ whole genome shotgun (WGS) entry which is preliminary data.</text>
</comment>
<dbReference type="Proteomes" id="UP000677918">
    <property type="component" value="Unassembled WGS sequence"/>
</dbReference>
<proteinExistence type="predicted"/>
<evidence type="ECO:0000313" key="2">
    <source>
        <dbReference type="Proteomes" id="UP000677918"/>
    </source>
</evidence>
<gene>
    <name evidence="1" type="ORF">XYCOK13_08790</name>
</gene>
<protein>
    <submittedName>
        <fullName evidence="1">Uncharacterized protein</fullName>
    </submittedName>
</protein>
<keyword evidence="2" id="KW-1185">Reference proteome</keyword>